<dbReference type="EMBL" id="CH445350">
    <property type="protein sequence ID" value="EAT79290.1"/>
    <property type="molecule type" value="Genomic_DNA"/>
</dbReference>
<evidence type="ECO:0000256" key="1">
    <source>
        <dbReference type="SAM" id="MobiDB-lite"/>
    </source>
</evidence>
<proteinExistence type="predicted"/>
<dbReference type="AlphaFoldDB" id="Q0U4A8"/>
<name>Q0U4A8_PHANO</name>
<dbReference type="HOGENOM" id="CLU_3143597_0_0_1"/>
<dbReference type="GeneID" id="5980535"/>
<protein>
    <submittedName>
        <fullName evidence="2">Uncharacterized protein</fullName>
    </submittedName>
</protein>
<dbReference type="KEGG" id="pno:SNOG_13406"/>
<dbReference type="Proteomes" id="UP000001055">
    <property type="component" value="Unassembled WGS sequence"/>
</dbReference>
<accession>Q0U4A8</accession>
<evidence type="ECO:0000313" key="2">
    <source>
        <dbReference type="EMBL" id="EAT79290.1"/>
    </source>
</evidence>
<reference evidence="3" key="1">
    <citation type="journal article" date="2007" name="Plant Cell">
        <title>Dothideomycete-plant interactions illuminated by genome sequencing and EST analysis of the wheat pathogen Stagonospora nodorum.</title>
        <authorList>
            <person name="Hane J.K."/>
            <person name="Lowe R.G."/>
            <person name="Solomon P.S."/>
            <person name="Tan K.C."/>
            <person name="Schoch C.L."/>
            <person name="Spatafora J.W."/>
            <person name="Crous P.W."/>
            <person name="Kodira C."/>
            <person name="Birren B.W."/>
            <person name="Galagan J.E."/>
            <person name="Torriani S.F."/>
            <person name="McDonald B.A."/>
            <person name="Oliver R.P."/>
        </authorList>
    </citation>
    <scope>NUCLEOTIDE SEQUENCE [LARGE SCALE GENOMIC DNA]</scope>
    <source>
        <strain evidence="3">SN15 / ATCC MYA-4574 / FGSC 10173</strain>
    </source>
</reference>
<organism evidence="2 3">
    <name type="scientific">Phaeosphaeria nodorum (strain SN15 / ATCC MYA-4574 / FGSC 10173)</name>
    <name type="common">Glume blotch fungus</name>
    <name type="synonym">Parastagonospora nodorum</name>
    <dbReference type="NCBI Taxonomy" id="321614"/>
    <lineage>
        <taxon>Eukaryota</taxon>
        <taxon>Fungi</taxon>
        <taxon>Dikarya</taxon>
        <taxon>Ascomycota</taxon>
        <taxon>Pezizomycotina</taxon>
        <taxon>Dothideomycetes</taxon>
        <taxon>Pleosporomycetidae</taxon>
        <taxon>Pleosporales</taxon>
        <taxon>Pleosporineae</taxon>
        <taxon>Phaeosphaeriaceae</taxon>
        <taxon>Parastagonospora</taxon>
    </lineage>
</organism>
<evidence type="ECO:0000313" key="3">
    <source>
        <dbReference type="Proteomes" id="UP000001055"/>
    </source>
</evidence>
<feature type="region of interest" description="Disordered" evidence="1">
    <location>
        <begin position="28"/>
        <end position="49"/>
    </location>
</feature>
<dbReference type="RefSeq" id="XP_001803618.1">
    <property type="nucleotide sequence ID" value="XM_001803566.1"/>
</dbReference>
<dbReference type="InParanoid" id="Q0U4A8"/>
<sequence length="49" mass="5565">MVYDRVWSGESTKLLYISQNGSTEVANSTAKMRTKDDEEPRCSFCSDDL</sequence>
<gene>
    <name evidence="2" type="ORF">SNOG_13406</name>
</gene>